<proteinExistence type="predicted"/>
<comment type="caution">
    <text evidence="2">The sequence shown here is derived from an EMBL/GenBank/DDBJ whole genome shotgun (WGS) entry which is preliminary data.</text>
</comment>
<name>A0ABD0VVK6_DENTH</name>
<feature type="compositionally biased region" description="Polar residues" evidence="1">
    <location>
        <begin position="76"/>
        <end position="87"/>
    </location>
</feature>
<evidence type="ECO:0000313" key="2">
    <source>
        <dbReference type="EMBL" id="KAL0929132.1"/>
    </source>
</evidence>
<evidence type="ECO:0000256" key="1">
    <source>
        <dbReference type="SAM" id="MobiDB-lite"/>
    </source>
</evidence>
<dbReference type="EMBL" id="JANQDX010000001">
    <property type="protein sequence ID" value="KAL0929132.1"/>
    <property type="molecule type" value="Genomic_DNA"/>
</dbReference>
<reference evidence="2 3" key="1">
    <citation type="journal article" date="2024" name="Plant Biotechnol. J.">
        <title>Dendrobium thyrsiflorum genome and its molecular insights into genes involved in important horticultural traits.</title>
        <authorList>
            <person name="Chen B."/>
            <person name="Wang J.Y."/>
            <person name="Zheng P.J."/>
            <person name="Li K.L."/>
            <person name="Liang Y.M."/>
            <person name="Chen X.F."/>
            <person name="Zhang C."/>
            <person name="Zhao X."/>
            <person name="He X."/>
            <person name="Zhang G.Q."/>
            <person name="Liu Z.J."/>
            <person name="Xu Q."/>
        </authorList>
    </citation>
    <scope>NUCLEOTIDE SEQUENCE [LARGE SCALE GENOMIC DNA]</scope>
    <source>
        <strain evidence="2">GZMU011</strain>
    </source>
</reference>
<accession>A0ABD0VVK6</accession>
<sequence>MGGGRRVGDWPLLCSHEEADREKTNGAKRPTTVSVKKPEARLGSFAQRRWYRWLQKLAQALHGGISKKVAQHSRRSQNSSKWPLSMSPSAMASKCLGHARLEILIAHGLGFLHHLKRLHRNREKAATEQQPGQKPKGQHRGGTEGAARGSEPARQGDNRRASTRRRNRGIGTATTTGTETSTQARKKPKRHSIEDEGMHSRWLWIALSNYNEIMGKGLWVGKLAGERKDSEKNDVRMISINIEKVITLFTRSKDSMSNSSLDSDTLGLYKLLIKCSLKSQKIIFIPAKNKNAVKLCALAFMSFSVRRRLVSVRERGPAIMQVGRRVDHHRRPSRIGLKAFRQAGVGSCGVRTEDSGGRMCGLKQAKSDFTIRAEDRVKRMSDASIEQV</sequence>
<feature type="region of interest" description="Disordered" evidence="1">
    <location>
        <begin position="121"/>
        <end position="194"/>
    </location>
</feature>
<organism evidence="2 3">
    <name type="scientific">Dendrobium thyrsiflorum</name>
    <name type="common">Pinecone-like raceme dendrobium</name>
    <name type="synonym">Orchid</name>
    <dbReference type="NCBI Taxonomy" id="117978"/>
    <lineage>
        <taxon>Eukaryota</taxon>
        <taxon>Viridiplantae</taxon>
        <taxon>Streptophyta</taxon>
        <taxon>Embryophyta</taxon>
        <taxon>Tracheophyta</taxon>
        <taxon>Spermatophyta</taxon>
        <taxon>Magnoliopsida</taxon>
        <taxon>Liliopsida</taxon>
        <taxon>Asparagales</taxon>
        <taxon>Orchidaceae</taxon>
        <taxon>Epidendroideae</taxon>
        <taxon>Malaxideae</taxon>
        <taxon>Dendrobiinae</taxon>
        <taxon>Dendrobium</taxon>
    </lineage>
</organism>
<feature type="region of interest" description="Disordered" evidence="1">
    <location>
        <begin position="65"/>
        <end position="87"/>
    </location>
</feature>
<dbReference type="AlphaFoldDB" id="A0ABD0VVK6"/>
<keyword evidence="3" id="KW-1185">Reference proteome</keyword>
<protein>
    <submittedName>
        <fullName evidence="2">Uncharacterized protein</fullName>
    </submittedName>
</protein>
<feature type="compositionally biased region" description="Low complexity" evidence="1">
    <location>
        <begin position="169"/>
        <end position="182"/>
    </location>
</feature>
<evidence type="ECO:0000313" key="3">
    <source>
        <dbReference type="Proteomes" id="UP001552299"/>
    </source>
</evidence>
<dbReference type="Proteomes" id="UP001552299">
    <property type="component" value="Unassembled WGS sequence"/>
</dbReference>
<gene>
    <name evidence="2" type="ORF">M5K25_001074</name>
</gene>